<evidence type="ECO:0000313" key="1">
    <source>
        <dbReference type="EMBL" id="CAB4686144.1"/>
    </source>
</evidence>
<dbReference type="Pfam" id="PF10698">
    <property type="entry name" value="DUF2505"/>
    <property type="match status" value="1"/>
</dbReference>
<dbReference type="EMBL" id="CAEZXR010000007">
    <property type="protein sequence ID" value="CAB4686144.1"/>
    <property type="molecule type" value="Genomic_DNA"/>
</dbReference>
<organism evidence="1">
    <name type="scientific">freshwater metagenome</name>
    <dbReference type="NCBI Taxonomy" id="449393"/>
    <lineage>
        <taxon>unclassified sequences</taxon>
        <taxon>metagenomes</taxon>
        <taxon>ecological metagenomes</taxon>
    </lineage>
</organism>
<dbReference type="SUPFAM" id="SSF55961">
    <property type="entry name" value="Bet v1-like"/>
    <property type="match status" value="1"/>
</dbReference>
<gene>
    <name evidence="1" type="ORF">UFOPK2579_00127</name>
</gene>
<sequence>MSKRLTHEMTYDAPPAQVAAMLADPAFRERVCDYQGVLAKTVTIVPEGEGKQVTIDQVQRAAGIPSFAKKFVGDEINIVQTESWASATKGDIVVTIPGKPGDMTGTVSLKESGGGTVETVDLTIKVGIPLVGGKIESLISELLLKALKAENKVGRDYLSA</sequence>
<reference evidence="1" key="1">
    <citation type="submission" date="2020-05" db="EMBL/GenBank/DDBJ databases">
        <authorList>
            <person name="Chiriac C."/>
            <person name="Salcher M."/>
            <person name="Ghai R."/>
            <person name="Kavagutti S V."/>
        </authorList>
    </citation>
    <scope>NUCLEOTIDE SEQUENCE</scope>
</reference>
<name>A0A6J6NMY9_9ZZZZ</name>
<protein>
    <submittedName>
        <fullName evidence="1">Unannotated protein</fullName>
    </submittedName>
</protein>
<accession>A0A6J6NMY9</accession>
<dbReference type="InterPro" id="IPR019639">
    <property type="entry name" value="DUF2505"/>
</dbReference>
<dbReference type="AlphaFoldDB" id="A0A6J6NMY9"/>
<dbReference type="InterPro" id="IPR023393">
    <property type="entry name" value="START-like_dom_sf"/>
</dbReference>
<proteinExistence type="predicted"/>
<dbReference type="Gene3D" id="3.30.530.20">
    <property type="match status" value="1"/>
</dbReference>